<dbReference type="PROSITE" id="PS50088">
    <property type="entry name" value="ANK_REPEAT"/>
    <property type="match status" value="5"/>
</dbReference>
<dbReference type="Pfam" id="PF13857">
    <property type="entry name" value="Ank_5"/>
    <property type="match status" value="1"/>
</dbReference>
<dbReference type="OrthoDB" id="539213at2759"/>
<dbReference type="Gene3D" id="1.25.40.20">
    <property type="entry name" value="Ankyrin repeat-containing domain"/>
    <property type="match status" value="3"/>
</dbReference>
<evidence type="ECO:0000313" key="6">
    <source>
        <dbReference type="Proteomes" id="UP000748756"/>
    </source>
</evidence>
<dbReference type="EMBL" id="JAAAUQ010000181">
    <property type="protein sequence ID" value="KAF9153345.1"/>
    <property type="molecule type" value="Genomic_DNA"/>
</dbReference>
<reference evidence="5" key="1">
    <citation type="journal article" date="2020" name="Fungal Divers.">
        <title>Resolving the Mortierellaceae phylogeny through synthesis of multi-gene phylogenetics and phylogenomics.</title>
        <authorList>
            <person name="Vandepol N."/>
            <person name="Liber J."/>
            <person name="Desiro A."/>
            <person name="Na H."/>
            <person name="Kennedy M."/>
            <person name="Barry K."/>
            <person name="Grigoriev I.V."/>
            <person name="Miller A.N."/>
            <person name="O'Donnell K."/>
            <person name="Stajich J.E."/>
            <person name="Bonito G."/>
        </authorList>
    </citation>
    <scope>NUCLEOTIDE SEQUENCE</scope>
    <source>
        <strain evidence="5">NRRL 6426</strain>
    </source>
</reference>
<dbReference type="InterPro" id="IPR036770">
    <property type="entry name" value="Ankyrin_rpt-contain_sf"/>
</dbReference>
<feature type="repeat" description="ANK" evidence="4">
    <location>
        <begin position="125"/>
        <end position="157"/>
    </location>
</feature>
<dbReference type="AlphaFoldDB" id="A0A9P5VD32"/>
<accession>A0A9P5VD32</accession>
<keyword evidence="6" id="KW-1185">Reference proteome</keyword>
<evidence type="ECO:0000313" key="5">
    <source>
        <dbReference type="EMBL" id="KAF9153345.1"/>
    </source>
</evidence>
<dbReference type="SUPFAM" id="SSF48403">
    <property type="entry name" value="Ankyrin repeat"/>
    <property type="match status" value="1"/>
</dbReference>
<feature type="repeat" description="ANK" evidence="4">
    <location>
        <begin position="59"/>
        <end position="91"/>
    </location>
</feature>
<dbReference type="PANTHER" id="PTHR24161">
    <property type="entry name" value="ANK_REP_REGION DOMAIN-CONTAINING PROTEIN-RELATED"/>
    <property type="match status" value="1"/>
</dbReference>
<dbReference type="EC" id="2.3.1.225" evidence="1"/>
<dbReference type="Pfam" id="PF12796">
    <property type="entry name" value="Ank_2"/>
    <property type="match status" value="2"/>
</dbReference>
<dbReference type="PROSITE" id="PS50297">
    <property type="entry name" value="ANK_REP_REGION"/>
    <property type="match status" value="5"/>
</dbReference>
<name>A0A9P5VD32_9FUNG</name>
<evidence type="ECO:0000256" key="2">
    <source>
        <dbReference type="ARBA" id="ARBA00022737"/>
    </source>
</evidence>
<evidence type="ECO:0000256" key="3">
    <source>
        <dbReference type="ARBA" id="ARBA00023043"/>
    </source>
</evidence>
<comment type="caution">
    <text evidence="5">The sequence shown here is derived from an EMBL/GenBank/DDBJ whole genome shotgun (WGS) entry which is preliminary data.</text>
</comment>
<dbReference type="InterPro" id="IPR002110">
    <property type="entry name" value="Ankyrin_rpt"/>
</dbReference>
<proteinExistence type="predicted"/>
<evidence type="ECO:0000256" key="4">
    <source>
        <dbReference type="PROSITE-ProRule" id="PRU00023"/>
    </source>
</evidence>
<organism evidence="5 6">
    <name type="scientific">Linnemannia schmuckeri</name>
    <dbReference type="NCBI Taxonomy" id="64567"/>
    <lineage>
        <taxon>Eukaryota</taxon>
        <taxon>Fungi</taxon>
        <taxon>Fungi incertae sedis</taxon>
        <taxon>Mucoromycota</taxon>
        <taxon>Mortierellomycotina</taxon>
        <taxon>Mortierellomycetes</taxon>
        <taxon>Mortierellales</taxon>
        <taxon>Mortierellaceae</taxon>
        <taxon>Linnemannia</taxon>
    </lineage>
</organism>
<dbReference type="Proteomes" id="UP000748756">
    <property type="component" value="Unassembled WGS sequence"/>
</dbReference>
<sequence>MSIHTAALEGQFGLVKQLLEQDKTALISKDEDERQPLHWAVSGKRLDIVEYLIQQGAPSGWTPLHIAASVGNVEITTLLLSKDANVNTKTETGTTPLHYASSKNHLDVARILLDKGADPKLDDDNKQTPLHRAAVRGYTPLTKLLIEKGSRINTPDSVRNTPLHLACQDEHGETALVLLEAGADLDRQNGEGQTPFDYSSVNLKAFLKRHGYEA</sequence>
<feature type="repeat" description="ANK" evidence="4">
    <location>
        <begin position="92"/>
        <end position="124"/>
    </location>
</feature>
<keyword evidence="2" id="KW-0677">Repeat</keyword>
<protein>
    <recommendedName>
        <fullName evidence="1">protein S-acyltransferase</fullName>
        <ecNumber evidence="1">2.3.1.225</ecNumber>
    </recommendedName>
</protein>
<dbReference type="PANTHER" id="PTHR24161:SF85">
    <property type="entry name" value="PALMITOYLTRANSFERASE HIP14"/>
    <property type="match status" value="1"/>
</dbReference>
<dbReference type="PRINTS" id="PR01415">
    <property type="entry name" value="ANKYRIN"/>
</dbReference>
<feature type="repeat" description="ANK" evidence="4">
    <location>
        <begin position="32"/>
        <end position="57"/>
    </location>
</feature>
<keyword evidence="3 4" id="KW-0040">ANK repeat</keyword>
<feature type="repeat" description="ANK" evidence="4">
    <location>
        <begin position="158"/>
        <end position="190"/>
    </location>
</feature>
<dbReference type="SMART" id="SM00248">
    <property type="entry name" value="ANK"/>
    <property type="match status" value="5"/>
</dbReference>
<gene>
    <name evidence="5" type="ORF">BG015_003626</name>
</gene>
<evidence type="ECO:0000256" key="1">
    <source>
        <dbReference type="ARBA" id="ARBA00012210"/>
    </source>
</evidence>